<name>A0A1T4Y4A0_9BACT</name>
<gene>
    <name evidence="1" type="ORF">SAMN02745704_02750</name>
</gene>
<evidence type="ECO:0000313" key="2">
    <source>
        <dbReference type="Proteomes" id="UP000190027"/>
    </source>
</evidence>
<reference evidence="1 2" key="1">
    <citation type="submission" date="2017-02" db="EMBL/GenBank/DDBJ databases">
        <authorList>
            <person name="Peterson S.W."/>
        </authorList>
    </citation>
    <scope>NUCLEOTIDE SEQUENCE [LARGE SCALE GENOMIC DNA]</scope>
    <source>
        <strain evidence="1 2">DSM 16080</strain>
    </source>
</reference>
<evidence type="ECO:0008006" key="3">
    <source>
        <dbReference type="Google" id="ProtNLM"/>
    </source>
</evidence>
<protein>
    <recommendedName>
        <fullName evidence="3">Glycosyl transferases group 1</fullName>
    </recommendedName>
</protein>
<dbReference type="Proteomes" id="UP000190027">
    <property type="component" value="Unassembled WGS sequence"/>
</dbReference>
<organism evidence="1 2">
    <name type="scientific">Paucidesulfovibrio gracilis DSM 16080</name>
    <dbReference type="NCBI Taxonomy" id="1121449"/>
    <lineage>
        <taxon>Bacteria</taxon>
        <taxon>Pseudomonadati</taxon>
        <taxon>Thermodesulfobacteriota</taxon>
        <taxon>Desulfovibrionia</taxon>
        <taxon>Desulfovibrionales</taxon>
        <taxon>Desulfovibrionaceae</taxon>
        <taxon>Paucidesulfovibrio</taxon>
    </lineage>
</organism>
<dbReference type="RefSeq" id="WP_078718293.1">
    <property type="nucleotide sequence ID" value="NZ_FUYC01000027.1"/>
</dbReference>
<evidence type="ECO:0000313" key="1">
    <source>
        <dbReference type="EMBL" id="SKA96580.1"/>
    </source>
</evidence>
<dbReference type="OrthoDB" id="5291101at2"/>
<accession>A0A1T4Y4A0</accession>
<keyword evidence="2" id="KW-1185">Reference proteome</keyword>
<sequence length="367" mass="41484">MRIVHFSTNSLAGMPLRLVQGINAHTPHQARLVDLERYSLEQLGWYEHDIVFSETPQAALEAAQQADIIHLHNYLDLDSTTFAPIDFRTLQRNGALVLRQFHSTPETVALRMNVPLERVTSCTLPALVISHYPERLYPRARVVPNFVPQDDPAYQPPKPGIALETDLFFSPTKLTGAWENRWNTKADPEVSALMDRLARETGCTWLRLHGRPLAEILRARASSRIVLDDMSNGSMHLSGLEGVSQGKPVCAYLDGRQLRVLAEMAGTSSHPYCNVRLEEAHPVLRRLLAAPDETRDMGREAREWLVRQYADHLLIERYVEAYAQLEATGGLERQPALRLDRALDRFQAVELPELLWNARAKTQGHGS</sequence>
<proteinExistence type="predicted"/>
<dbReference type="AlphaFoldDB" id="A0A1T4Y4A0"/>
<dbReference type="STRING" id="1121449.SAMN02745704_02750"/>
<dbReference type="EMBL" id="FUYC01000027">
    <property type="protein sequence ID" value="SKA96580.1"/>
    <property type="molecule type" value="Genomic_DNA"/>
</dbReference>